<sequence>MARSTASEALDTESTTSPRLSSTTKSLQAAPNLWTPQSQSQSHDPYVDYLQDSSYVTSPSFENQTPNLSFDANSGSGYTFDLQMEDHDTLRALAPLTQVPDRPQPNFELSNVLENYIPGPSPDLLEPADTVTALSRLNADFARQVSNIDAYVWGPVNAAHHCLEKLHQVEGNPMAELLQSTSRFVSILESLAPLSSLQKTSTVGSAISNPTIYDSDSWQRKTSLPAPRSQSQSPSTRLSSLSVPVVLMLLSSYLLLLELYNTVFKRVIDAMSKLGDMNTYLQDLPEFQVAGLPSMKAQLYAKIIVQVIEHHFDRLERLLGLAEEFGLSERAADSEGLLSTTPGISQLLHVAMTQTAGRPGTSGTSTLKSLRSHLRDLQGMLST</sequence>
<keyword evidence="3" id="KW-1185">Reference proteome</keyword>
<accession>A0A178DEU7</accession>
<evidence type="ECO:0000313" key="3">
    <source>
        <dbReference type="Proteomes" id="UP000185904"/>
    </source>
</evidence>
<comment type="caution">
    <text evidence="2">The sequence shown here is derived from an EMBL/GenBank/DDBJ whole genome shotgun (WGS) entry which is preliminary data.</text>
</comment>
<feature type="region of interest" description="Disordered" evidence="1">
    <location>
        <begin position="1"/>
        <end position="45"/>
    </location>
</feature>
<feature type="compositionally biased region" description="Low complexity" evidence="1">
    <location>
        <begin position="223"/>
        <end position="236"/>
    </location>
</feature>
<gene>
    <name evidence="2" type="ORF">AYO20_00627</name>
</gene>
<dbReference type="OrthoDB" id="4222821at2759"/>
<feature type="compositionally biased region" description="Polar residues" evidence="1">
    <location>
        <begin position="1"/>
        <end position="43"/>
    </location>
</feature>
<protein>
    <submittedName>
        <fullName evidence="2">Uncharacterized protein</fullName>
    </submittedName>
</protein>
<organism evidence="2 3">
    <name type="scientific">Fonsecaea nubica</name>
    <dbReference type="NCBI Taxonomy" id="856822"/>
    <lineage>
        <taxon>Eukaryota</taxon>
        <taxon>Fungi</taxon>
        <taxon>Dikarya</taxon>
        <taxon>Ascomycota</taxon>
        <taxon>Pezizomycotina</taxon>
        <taxon>Eurotiomycetes</taxon>
        <taxon>Chaetothyriomycetidae</taxon>
        <taxon>Chaetothyriales</taxon>
        <taxon>Herpotrichiellaceae</taxon>
        <taxon>Fonsecaea</taxon>
    </lineage>
</organism>
<proteinExistence type="predicted"/>
<reference evidence="2 3" key="1">
    <citation type="submission" date="2016-03" db="EMBL/GenBank/DDBJ databases">
        <title>The draft genome sequence of Fonsecaea nubica causative agent of cutaneous subcutaneous infection in human host.</title>
        <authorList>
            <person name="Costa F."/>
            <person name="Sybren D.H."/>
            <person name="Raittz R.T."/>
            <person name="Weiss V.A."/>
            <person name="Leao A.C."/>
            <person name="Gomes R."/>
            <person name="De Souza E.M."/>
            <person name="Pedrosa F.O."/>
            <person name="Steffens M.B."/>
            <person name="Bombassaro A."/>
            <person name="Tadra-Sfeir M.Z."/>
            <person name="Moreno L.F."/>
            <person name="Najafzadeh M.J."/>
            <person name="Felipe M.S."/>
            <person name="Teixeira M."/>
            <person name="Sun J."/>
            <person name="Xi L."/>
            <person name="Castro M.A."/>
            <person name="Vicente V.A."/>
        </authorList>
    </citation>
    <scope>NUCLEOTIDE SEQUENCE [LARGE SCALE GENOMIC DNA]</scope>
    <source>
        <strain evidence="2 3">CBS 269.64</strain>
    </source>
</reference>
<dbReference type="RefSeq" id="XP_022505219.1">
    <property type="nucleotide sequence ID" value="XM_022638936.1"/>
</dbReference>
<evidence type="ECO:0000256" key="1">
    <source>
        <dbReference type="SAM" id="MobiDB-lite"/>
    </source>
</evidence>
<evidence type="ECO:0000313" key="2">
    <source>
        <dbReference type="EMBL" id="OAL40207.1"/>
    </source>
</evidence>
<dbReference type="EMBL" id="LVCJ01000002">
    <property type="protein sequence ID" value="OAL40207.1"/>
    <property type="molecule type" value="Genomic_DNA"/>
</dbReference>
<dbReference type="AlphaFoldDB" id="A0A178DEU7"/>
<feature type="region of interest" description="Disordered" evidence="1">
    <location>
        <begin position="217"/>
        <end position="236"/>
    </location>
</feature>
<name>A0A178DEU7_9EURO</name>
<dbReference type="GeneID" id="34584053"/>
<dbReference type="Proteomes" id="UP000185904">
    <property type="component" value="Unassembled WGS sequence"/>
</dbReference>